<sequence>MNKKFIKTSFGILTSVFFIVLAFKVILKDKVLLIQSTDYLFENARPTIEYKDFEEKEDLYKIIISIKNNTEYYTSINEIFLQFECKMPNSSLYFRGYDLEERKFFENYSGKSDEDFSPYLAPYEERKYAFEISKGLTFDEDVFDTNKMNISYNINYYKYRFSSNTLFGGVMSHGGGEHIDNQNKPFIIE</sequence>
<dbReference type="AlphaFoldDB" id="A0A343JD16"/>
<dbReference type="RefSeq" id="WP_119865558.1">
    <property type="nucleotide sequence ID" value="NZ_CP016786.1"/>
</dbReference>
<dbReference type="EMBL" id="CP016786">
    <property type="protein sequence ID" value="ASW43424.1"/>
    <property type="molecule type" value="Genomic_DNA"/>
</dbReference>
<protein>
    <submittedName>
        <fullName evidence="1">Uncharacterized protein</fullName>
    </submittedName>
</protein>
<evidence type="ECO:0000313" key="1">
    <source>
        <dbReference type="EMBL" id="ASW43424.1"/>
    </source>
</evidence>
<keyword evidence="2" id="KW-1185">Reference proteome</keyword>
<name>A0A343JD16_9CLOT</name>
<dbReference type="Proteomes" id="UP000264883">
    <property type="component" value="Chromosome"/>
</dbReference>
<reference evidence="1 2" key="1">
    <citation type="submission" date="2016-08" db="EMBL/GenBank/DDBJ databases">
        <title>Complete Genome Sequence Of The Indigo Reducing Clostridium isatidis DSM15098.</title>
        <authorList>
            <person name="Little G.T."/>
            <person name="Minton N.P."/>
        </authorList>
    </citation>
    <scope>NUCLEOTIDE SEQUENCE [LARGE SCALE GENOMIC DNA]</scope>
    <source>
        <strain evidence="1 2">DSM 15098</strain>
    </source>
</reference>
<organism evidence="1 2">
    <name type="scientific">Clostridium isatidis</name>
    <dbReference type="NCBI Taxonomy" id="182773"/>
    <lineage>
        <taxon>Bacteria</taxon>
        <taxon>Bacillati</taxon>
        <taxon>Bacillota</taxon>
        <taxon>Clostridia</taxon>
        <taxon>Eubacteriales</taxon>
        <taxon>Clostridiaceae</taxon>
        <taxon>Clostridium</taxon>
    </lineage>
</organism>
<dbReference type="KEGG" id="cia:BEN51_08015"/>
<dbReference type="OrthoDB" id="1906566at2"/>
<evidence type="ECO:0000313" key="2">
    <source>
        <dbReference type="Proteomes" id="UP000264883"/>
    </source>
</evidence>
<gene>
    <name evidence="1" type="ORF">BEN51_08015</name>
</gene>
<proteinExistence type="predicted"/>
<accession>A0A343JD16</accession>